<comment type="caution">
    <text evidence="14">The sequence shown here is derived from an EMBL/GenBank/DDBJ whole genome shotgun (WGS) entry which is preliminary data.</text>
</comment>
<feature type="transmembrane region" description="Helical" evidence="13">
    <location>
        <begin position="170"/>
        <end position="188"/>
    </location>
</feature>
<evidence type="ECO:0000313" key="14">
    <source>
        <dbReference type="EMBL" id="KAL3700900.1"/>
    </source>
</evidence>
<keyword evidence="4" id="KW-0813">Transport</keyword>
<evidence type="ECO:0000256" key="10">
    <source>
        <dbReference type="ARBA" id="ARBA00023132"/>
    </source>
</evidence>
<name>A0ABD3IEN9_9MARC</name>
<dbReference type="AlphaFoldDB" id="A0ABD3IEN9"/>
<keyword evidence="6" id="KW-0509">mRNA transport</keyword>
<feature type="transmembrane region" description="Helical" evidence="13">
    <location>
        <begin position="56"/>
        <end position="78"/>
    </location>
</feature>
<protein>
    <submittedName>
        <fullName evidence="14">Uncharacterized protein</fullName>
    </submittedName>
</protein>
<keyword evidence="12" id="KW-0539">Nucleus</keyword>
<evidence type="ECO:0000256" key="12">
    <source>
        <dbReference type="ARBA" id="ARBA00023242"/>
    </source>
</evidence>
<dbReference type="PANTHER" id="PTHR13269">
    <property type="entry name" value="NUCLEOPORIN NDC1"/>
    <property type="match status" value="1"/>
</dbReference>
<proteinExistence type="inferred from homology"/>
<evidence type="ECO:0000256" key="1">
    <source>
        <dbReference type="ARBA" id="ARBA00004232"/>
    </source>
</evidence>
<keyword evidence="7" id="KW-0653">Protein transport</keyword>
<evidence type="ECO:0000256" key="2">
    <source>
        <dbReference type="ARBA" id="ARBA00004567"/>
    </source>
</evidence>
<keyword evidence="5 13" id="KW-0812">Transmembrane</keyword>
<evidence type="ECO:0000256" key="13">
    <source>
        <dbReference type="SAM" id="Phobius"/>
    </source>
</evidence>
<evidence type="ECO:0000313" key="15">
    <source>
        <dbReference type="Proteomes" id="UP001633002"/>
    </source>
</evidence>
<dbReference type="GO" id="GO:0005643">
    <property type="term" value="C:nuclear pore"/>
    <property type="evidence" value="ECO:0007669"/>
    <property type="project" value="UniProtKB-SubCell"/>
</dbReference>
<reference evidence="14 15" key="1">
    <citation type="submission" date="2024-09" db="EMBL/GenBank/DDBJ databases">
        <title>Chromosome-scale assembly of Riccia sorocarpa.</title>
        <authorList>
            <person name="Paukszto L."/>
        </authorList>
    </citation>
    <scope>NUCLEOTIDE SEQUENCE [LARGE SCALE GENOMIC DNA]</scope>
    <source>
        <strain evidence="14">LP-2024</strain>
        <tissue evidence="14">Aerial parts of the thallus</tissue>
    </source>
</reference>
<dbReference type="GO" id="GO:0031965">
    <property type="term" value="C:nuclear membrane"/>
    <property type="evidence" value="ECO:0007669"/>
    <property type="project" value="UniProtKB-SubCell"/>
</dbReference>
<keyword evidence="9" id="KW-0811">Translocation</keyword>
<dbReference type="InterPro" id="IPR019049">
    <property type="entry name" value="Nucleoporin_prot_Ndc1/Nup"/>
</dbReference>
<dbReference type="GO" id="GO:0051028">
    <property type="term" value="P:mRNA transport"/>
    <property type="evidence" value="ECO:0007669"/>
    <property type="project" value="UniProtKB-KW"/>
</dbReference>
<dbReference type="PANTHER" id="PTHR13269:SF6">
    <property type="entry name" value="NUCLEOPORIN NDC1"/>
    <property type="match status" value="1"/>
</dbReference>
<dbReference type="Pfam" id="PF09531">
    <property type="entry name" value="Ndc1_Nup"/>
    <property type="match status" value="1"/>
</dbReference>
<dbReference type="GO" id="GO:0015031">
    <property type="term" value="P:protein transport"/>
    <property type="evidence" value="ECO:0007669"/>
    <property type="project" value="UniProtKB-KW"/>
</dbReference>
<sequence length="575" mass="63902">MVSTVGTLVWRDIVGKRWARCGVWQAVIATCLWCCWEAVIFPLLSPSSNEPRQFSFLPSLWALIRFLSFQVSQLLFLAGQTFVSAPEEADTVSLIDIIGQLTKLAWRAGVGRSRGDHFASDVAELRRKIRTFLDYCSFTFACVLSGVLGFCSLLSFTYSPAKRLSALDSGIRGAVLGLLYVGWQFYHARVTLRFPIIQRLLYFAFKLGIPGALETSLYAAAFMLPLGEVSSLILQSGPTGSSRNTQGIQLLTILKHQLLLSAAAFFVVFCWDSCHHLIQVIQTKRHVLAPPLGSSAAETDPTELLLMVLEESEPGSLVQYHAYLDLCLVAESNVDTWRRAAFFEETGDTYKRLIGACLKKLDGLTIRLAQGLEVGEAEKNAEFLKQQMQPSPGDNRQYAFHLGNVKAYFRDSQVCTWSARTVASLTAASRFEDRYGVAQLHGCNTAVVSSLLSCLLVIEVYLGRRSNARGVTFVPNSIKWTLPSRGAFTEVGKKQGYPFGKRTIMHKKAYAMADVLRTSLYQIVSVFGEEMIQVGSGGRGTTIAERDWLSCQKPLYGTHEMHLQKLGMFLQYRIG</sequence>
<keyword evidence="11 13" id="KW-0472">Membrane</keyword>
<accession>A0ABD3IEN9</accession>
<evidence type="ECO:0000256" key="11">
    <source>
        <dbReference type="ARBA" id="ARBA00023136"/>
    </source>
</evidence>
<comment type="similarity">
    <text evidence="3">Belongs to the NDC1 family.</text>
</comment>
<keyword evidence="15" id="KW-1185">Reference proteome</keyword>
<dbReference type="EMBL" id="JBJQOH010000001">
    <property type="protein sequence ID" value="KAL3700900.1"/>
    <property type="molecule type" value="Genomic_DNA"/>
</dbReference>
<feature type="transmembrane region" description="Helical" evidence="13">
    <location>
        <begin position="135"/>
        <end position="158"/>
    </location>
</feature>
<evidence type="ECO:0000256" key="6">
    <source>
        <dbReference type="ARBA" id="ARBA00022816"/>
    </source>
</evidence>
<dbReference type="Proteomes" id="UP001633002">
    <property type="component" value="Unassembled WGS sequence"/>
</dbReference>
<comment type="subcellular location">
    <subcellularLocation>
        <location evidence="1">Nucleus membrane</location>
        <topology evidence="1">Multi-pass membrane protein</topology>
    </subcellularLocation>
    <subcellularLocation>
        <location evidence="2">Nucleus</location>
        <location evidence="2">Nuclear pore complex</location>
    </subcellularLocation>
</comment>
<feature type="transmembrane region" description="Helical" evidence="13">
    <location>
        <begin position="200"/>
        <end position="224"/>
    </location>
</feature>
<evidence type="ECO:0000256" key="3">
    <source>
        <dbReference type="ARBA" id="ARBA00005760"/>
    </source>
</evidence>
<evidence type="ECO:0000256" key="9">
    <source>
        <dbReference type="ARBA" id="ARBA00023010"/>
    </source>
</evidence>
<evidence type="ECO:0000256" key="8">
    <source>
        <dbReference type="ARBA" id="ARBA00022989"/>
    </source>
</evidence>
<organism evidence="14 15">
    <name type="scientific">Riccia sorocarpa</name>
    <dbReference type="NCBI Taxonomy" id="122646"/>
    <lineage>
        <taxon>Eukaryota</taxon>
        <taxon>Viridiplantae</taxon>
        <taxon>Streptophyta</taxon>
        <taxon>Embryophyta</taxon>
        <taxon>Marchantiophyta</taxon>
        <taxon>Marchantiopsida</taxon>
        <taxon>Marchantiidae</taxon>
        <taxon>Marchantiales</taxon>
        <taxon>Ricciaceae</taxon>
        <taxon>Riccia</taxon>
    </lineage>
</organism>
<evidence type="ECO:0000256" key="7">
    <source>
        <dbReference type="ARBA" id="ARBA00022927"/>
    </source>
</evidence>
<keyword evidence="8 13" id="KW-1133">Transmembrane helix</keyword>
<evidence type="ECO:0000256" key="4">
    <source>
        <dbReference type="ARBA" id="ARBA00022448"/>
    </source>
</evidence>
<gene>
    <name evidence="14" type="ORF">R1sor_018922</name>
</gene>
<keyword evidence="10" id="KW-0906">Nuclear pore complex</keyword>
<feature type="transmembrane region" description="Helical" evidence="13">
    <location>
        <begin position="21"/>
        <end position="44"/>
    </location>
</feature>
<evidence type="ECO:0000256" key="5">
    <source>
        <dbReference type="ARBA" id="ARBA00022692"/>
    </source>
</evidence>